<gene>
    <name evidence="1" type="ORF">RFEPED_0034</name>
</gene>
<name>A0A0F3MPI1_RICFI</name>
<protein>
    <submittedName>
        <fullName evidence="1">Uncharacterized protein</fullName>
    </submittedName>
</protein>
<comment type="caution">
    <text evidence="1">The sequence shown here is derived from an EMBL/GenBank/DDBJ whole genome shotgun (WGS) entry which is preliminary data.</text>
</comment>
<dbReference type="PATRIC" id="fig|1359196.3.peg.32"/>
<evidence type="ECO:0000313" key="2">
    <source>
        <dbReference type="Proteomes" id="UP000033475"/>
    </source>
</evidence>
<dbReference type="EMBL" id="LANQ01000001">
    <property type="protein sequence ID" value="KJV57668.1"/>
    <property type="molecule type" value="Genomic_DNA"/>
</dbReference>
<sequence length="247" mass="27840">MIKKKNKQIEKKLLTSFEMLQEALSDYLQNVEMPLTNSGSNILIITNDNIDIIIELHKELKEALVCGQGDASYYFAQFYYNGWLVEKNYTKGDFILEIGKKLDSIKCTNTSYKSDNALSEEFKKLTTVCANSILNTKVIYQMGINDIMKSNAEFAFNKHLMNTNLTDILCIPESTFSPISTVSAPLPNTNINHTTKTQDINGEIKRSTSYIPSSSIIHEAPNDQILTLGQDNYYNKHDSSGCTCLTM</sequence>
<evidence type="ECO:0000313" key="1">
    <source>
        <dbReference type="EMBL" id="KJV57668.1"/>
    </source>
</evidence>
<dbReference type="AlphaFoldDB" id="A0A0F3MPI1"/>
<reference evidence="1 2" key="1">
    <citation type="submission" date="2015-01" db="EMBL/GenBank/DDBJ databases">
        <title>Genome Sequencing of Rickettsiales.</title>
        <authorList>
            <person name="Daugherty S.C."/>
            <person name="Su Q."/>
            <person name="Abolude K."/>
            <person name="Beier-Sexton M."/>
            <person name="Carlyon J.A."/>
            <person name="Carter R."/>
            <person name="Day N.P."/>
            <person name="Dumler S.J."/>
            <person name="Dyachenko V."/>
            <person name="Godinez A."/>
            <person name="Kurtti T.J."/>
            <person name="Lichay M."/>
            <person name="Mullins K.E."/>
            <person name="Ott S."/>
            <person name="Pappas-Brown V."/>
            <person name="Paris D.H."/>
            <person name="Patel P."/>
            <person name="Richards A.L."/>
            <person name="Sadzewicz L."/>
            <person name="Sears K."/>
            <person name="Seidman D."/>
            <person name="Sengamalay N."/>
            <person name="Stenos J."/>
            <person name="Tallon L.J."/>
            <person name="Vincent G."/>
            <person name="Fraser C.M."/>
            <person name="Munderloh U."/>
            <person name="Dunning-Hotopp J.C."/>
        </authorList>
    </citation>
    <scope>NUCLEOTIDE SEQUENCE [LARGE SCALE GENOMIC DNA]</scope>
    <source>
        <strain evidence="1 2">Pedreira</strain>
    </source>
</reference>
<dbReference type="Proteomes" id="UP000033475">
    <property type="component" value="Unassembled WGS sequence"/>
</dbReference>
<accession>A0A0F3MPI1</accession>
<organism evidence="1 2">
    <name type="scientific">Rickettsia felis str. Pedreira</name>
    <dbReference type="NCBI Taxonomy" id="1359196"/>
    <lineage>
        <taxon>Bacteria</taxon>
        <taxon>Pseudomonadati</taxon>
        <taxon>Pseudomonadota</taxon>
        <taxon>Alphaproteobacteria</taxon>
        <taxon>Rickettsiales</taxon>
        <taxon>Rickettsiaceae</taxon>
        <taxon>Rickettsieae</taxon>
        <taxon>Rickettsia</taxon>
        <taxon>spotted fever group</taxon>
    </lineage>
</organism>
<dbReference type="RefSeq" id="WP_011271077.1">
    <property type="nucleotide sequence ID" value="NZ_LANQ01000001.1"/>
</dbReference>
<proteinExistence type="predicted"/>